<evidence type="ECO:0000313" key="2">
    <source>
        <dbReference type="Proteomes" id="UP000811246"/>
    </source>
</evidence>
<reference evidence="1" key="1">
    <citation type="submission" date="2021-01" db="EMBL/GenBank/DDBJ databases">
        <authorList>
            <person name="Lovell J.T."/>
            <person name="Bentley N."/>
            <person name="Bhattarai G."/>
            <person name="Jenkins J.W."/>
            <person name="Sreedasyam A."/>
            <person name="Alarcon Y."/>
            <person name="Bock C."/>
            <person name="Boston L."/>
            <person name="Carlson J."/>
            <person name="Cervantes K."/>
            <person name="Clermont K."/>
            <person name="Krom N."/>
            <person name="Kubenka K."/>
            <person name="Mamidi S."/>
            <person name="Mattison C."/>
            <person name="Monteros M."/>
            <person name="Pisani C."/>
            <person name="Plott C."/>
            <person name="Rajasekar S."/>
            <person name="Rhein H.S."/>
            <person name="Rohla C."/>
            <person name="Song M."/>
            <person name="Hilaire R.S."/>
            <person name="Shu S."/>
            <person name="Wells L."/>
            <person name="Wang X."/>
            <person name="Webber J."/>
            <person name="Heerema R.J."/>
            <person name="Klein P."/>
            <person name="Conner P."/>
            <person name="Grauke L."/>
            <person name="Grimwood J."/>
            <person name="Schmutz J."/>
            <person name="Randall J.J."/>
        </authorList>
    </citation>
    <scope>NUCLEOTIDE SEQUENCE</scope>
    <source>
        <tissue evidence="1">Leaf</tissue>
    </source>
</reference>
<sequence>MWRLRWRTNHGFLVLGKRKGCERSIFLVDPLHWFV</sequence>
<organism evidence="1 2">
    <name type="scientific">Carya illinoinensis</name>
    <name type="common">Pecan</name>
    <dbReference type="NCBI Taxonomy" id="32201"/>
    <lineage>
        <taxon>Eukaryota</taxon>
        <taxon>Viridiplantae</taxon>
        <taxon>Streptophyta</taxon>
        <taxon>Embryophyta</taxon>
        <taxon>Tracheophyta</taxon>
        <taxon>Spermatophyta</taxon>
        <taxon>Magnoliopsida</taxon>
        <taxon>eudicotyledons</taxon>
        <taxon>Gunneridae</taxon>
        <taxon>Pentapetalae</taxon>
        <taxon>rosids</taxon>
        <taxon>fabids</taxon>
        <taxon>Fagales</taxon>
        <taxon>Juglandaceae</taxon>
        <taxon>Carya</taxon>
    </lineage>
</organism>
<proteinExistence type="predicted"/>
<evidence type="ECO:0000313" key="1">
    <source>
        <dbReference type="EMBL" id="KAG6722455.1"/>
    </source>
</evidence>
<gene>
    <name evidence="1" type="ORF">I3842_03G160900</name>
</gene>
<dbReference type="EMBL" id="CM031827">
    <property type="protein sequence ID" value="KAG6722455.1"/>
    <property type="molecule type" value="Genomic_DNA"/>
</dbReference>
<dbReference type="AlphaFoldDB" id="A0A922FKV6"/>
<name>A0A922FKV6_CARIL</name>
<dbReference type="Proteomes" id="UP000811246">
    <property type="component" value="Chromosome 3"/>
</dbReference>
<comment type="caution">
    <text evidence="1">The sequence shown here is derived from an EMBL/GenBank/DDBJ whole genome shotgun (WGS) entry which is preliminary data.</text>
</comment>
<protein>
    <submittedName>
        <fullName evidence="1">Uncharacterized protein</fullName>
    </submittedName>
</protein>
<accession>A0A922FKV6</accession>